<organism evidence="1 2">
    <name type="scientific">Trichonephila inaurata madagascariensis</name>
    <dbReference type="NCBI Taxonomy" id="2747483"/>
    <lineage>
        <taxon>Eukaryota</taxon>
        <taxon>Metazoa</taxon>
        <taxon>Ecdysozoa</taxon>
        <taxon>Arthropoda</taxon>
        <taxon>Chelicerata</taxon>
        <taxon>Arachnida</taxon>
        <taxon>Araneae</taxon>
        <taxon>Araneomorphae</taxon>
        <taxon>Entelegynae</taxon>
        <taxon>Araneoidea</taxon>
        <taxon>Nephilidae</taxon>
        <taxon>Trichonephila</taxon>
        <taxon>Trichonephila inaurata</taxon>
    </lineage>
</organism>
<dbReference type="AlphaFoldDB" id="A0A8X6XM57"/>
<evidence type="ECO:0000313" key="2">
    <source>
        <dbReference type="Proteomes" id="UP000886998"/>
    </source>
</evidence>
<dbReference type="OrthoDB" id="6437191at2759"/>
<comment type="caution">
    <text evidence="1">The sequence shown here is derived from an EMBL/GenBank/DDBJ whole genome shotgun (WGS) entry which is preliminary data.</text>
</comment>
<accession>A0A8X6XM57</accession>
<sequence>SIVSGHFTDTKENQIAVTVQDGLNATLHILETKNGTTEVAANLGMRSIMSMSKIPGGKGQTDAIILESVSQMNSEKKRGSSDSTMPKITPREYFSAKYRNKRMVFERIVTAEVYASTVNQMSDGAANLLIASRNPDYDTVINRYVVTNN</sequence>
<dbReference type="EMBL" id="BMAV01009736">
    <property type="protein sequence ID" value="GFY54161.1"/>
    <property type="molecule type" value="Genomic_DNA"/>
</dbReference>
<keyword evidence="2" id="KW-1185">Reference proteome</keyword>
<dbReference type="Proteomes" id="UP000886998">
    <property type="component" value="Unassembled WGS sequence"/>
</dbReference>
<name>A0A8X6XM57_9ARAC</name>
<protein>
    <submittedName>
        <fullName evidence="1">Uncharacterized protein</fullName>
    </submittedName>
</protein>
<feature type="non-terminal residue" evidence="1">
    <location>
        <position position="149"/>
    </location>
</feature>
<reference evidence="1" key="1">
    <citation type="submission" date="2020-08" db="EMBL/GenBank/DDBJ databases">
        <title>Multicomponent nature underlies the extraordinary mechanical properties of spider dragline silk.</title>
        <authorList>
            <person name="Kono N."/>
            <person name="Nakamura H."/>
            <person name="Mori M."/>
            <person name="Yoshida Y."/>
            <person name="Ohtoshi R."/>
            <person name="Malay A.D."/>
            <person name="Moran D.A.P."/>
            <person name="Tomita M."/>
            <person name="Numata K."/>
            <person name="Arakawa K."/>
        </authorList>
    </citation>
    <scope>NUCLEOTIDE SEQUENCE</scope>
</reference>
<evidence type="ECO:0000313" key="1">
    <source>
        <dbReference type="EMBL" id="GFY54161.1"/>
    </source>
</evidence>
<proteinExistence type="predicted"/>
<gene>
    <name evidence="1" type="primary">AVEN_106926_1</name>
    <name evidence="1" type="ORF">TNIN_382931</name>
</gene>